<dbReference type="Gene3D" id="1.10.8.60">
    <property type="match status" value="1"/>
</dbReference>
<comment type="similarity">
    <text evidence="1 4">Belongs to the AAA ATPase family.</text>
</comment>
<dbReference type="PANTHER" id="PTHR23078:SF3">
    <property type="entry name" value="VESICLE-FUSING ATPASE"/>
    <property type="match status" value="1"/>
</dbReference>
<protein>
    <recommendedName>
        <fullName evidence="4">Vesicle-fusing ATPase</fullName>
        <ecNumber evidence="4">3.6.4.6</ecNumber>
    </recommendedName>
</protein>
<keyword evidence="4" id="KW-0378">Hydrolase</keyword>
<dbReference type="Gene3D" id="3.40.50.300">
    <property type="entry name" value="P-loop containing nucleotide triphosphate hydrolases"/>
    <property type="match status" value="1"/>
</dbReference>
<evidence type="ECO:0000256" key="1">
    <source>
        <dbReference type="ARBA" id="ARBA00006914"/>
    </source>
</evidence>
<comment type="function">
    <text evidence="4">Required for vesicle-mediated transport. Catalyzes the fusion of transport vesicles within the Golgi cisternae. Is also required for transport from the endoplasmic reticulum to the Golgi stack. Seems to function as a fusion protein required for the delivery of cargo proteins to all compartments of the Golgi stack independent of vesicle origin.</text>
</comment>
<evidence type="ECO:0000313" key="5">
    <source>
        <dbReference type="EMBL" id="CAF5193535.1"/>
    </source>
</evidence>
<dbReference type="PANTHER" id="PTHR23078">
    <property type="entry name" value="VESICULAR-FUSION PROTEIN NSF"/>
    <property type="match status" value="1"/>
</dbReference>
<dbReference type="SUPFAM" id="SSF52540">
    <property type="entry name" value="P-loop containing nucleoside triphosphate hydrolases"/>
    <property type="match status" value="1"/>
</dbReference>
<comment type="cofactor">
    <cofactor evidence="4">
        <name>Mg(2+)</name>
        <dbReference type="ChEBI" id="CHEBI:18420"/>
    </cofactor>
    <text evidence="4">Binds 1 Mg(2+) ion per subunit.</text>
</comment>
<reference evidence="5" key="1">
    <citation type="submission" date="2021-02" db="EMBL/GenBank/DDBJ databases">
        <authorList>
            <person name="Nowell W R."/>
        </authorList>
    </citation>
    <scope>NUCLEOTIDE SEQUENCE</scope>
</reference>
<keyword evidence="4" id="KW-0479">Metal-binding</keyword>
<keyword evidence="3 4" id="KW-0067">ATP-binding</keyword>
<dbReference type="AlphaFoldDB" id="A0A8S3I3D0"/>
<dbReference type="GO" id="GO:0006891">
    <property type="term" value="P:intra-Golgi vesicle-mediated transport"/>
    <property type="evidence" value="ECO:0007669"/>
    <property type="project" value="TreeGrafter"/>
</dbReference>
<dbReference type="GO" id="GO:0046872">
    <property type="term" value="F:metal ion binding"/>
    <property type="evidence" value="ECO:0007669"/>
    <property type="project" value="UniProtKB-UniRule"/>
</dbReference>
<name>A0A8S3I3D0_9BILA</name>
<dbReference type="GO" id="GO:0035494">
    <property type="term" value="P:SNARE complex disassembly"/>
    <property type="evidence" value="ECO:0007669"/>
    <property type="project" value="InterPro"/>
</dbReference>
<keyword evidence="2 4" id="KW-0547">Nucleotide-binding</keyword>
<evidence type="ECO:0000256" key="4">
    <source>
        <dbReference type="RuleBase" id="RU367045"/>
    </source>
</evidence>
<keyword evidence="4" id="KW-0460">Magnesium</keyword>
<dbReference type="InterPro" id="IPR027417">
    <property type="entry name" value="P-loop_NTPase"/>
</dbReference>
<dbReference type="EC" id="3.6.4.6" evidence="4"/>
<comment type="subcellular location">
    <subcellularLocation>
        <location evidence="4">Cytoplasm</location>
    </subcellularLocation>
</comment>
<comment type="caution">
    <text evidence="5">The sequence shown here is derived from an EMBL/GenBank/DDBJ whole genome shotgun (WGS) entry which is preliminary data.</text>
</comment>
<accession>A0A8S3I3D0</accession>
<dbReference type="GO" id="GO:0005795">
    <property type="term" value="C:Golgi stack"/>
    <property type="evidence" value="ECO:0007669"/>
    <property type="project" value="TreeGrafter"/>
</dbReference>
<proteinExistence type="inferred from homology"/>
<dbReference type="GO" id="GO:0043001">
    <property type="term" value="P:Golgi to plasma membrane protein transport"/>
    <property type="evidence" value="ECO:0007669"/>
    <property type="project" value="TreeGrafter"/>
</dbReference>
<comment type="catalytic activity">
    <reaction evidence="4">
        <text>ATP + H2O = ADP + phosphate + H(+)</text>
        <dbReference type="Rhea" id="RHEA:13065"/>
        <dbReference type="ChEBI" id="CHEBI:15377"/>
        <dbReference type="ChEBI" id="CHEBI:15378"/>
        <dbReference type="ChEBI" id="CHEBI:30616"/>
        <dbReference type="ChEBI" id="CHEBI:43474"/>
        <dbReference type="ChEBI" id="CHEBI:456216"/>
        <dbReference type="EC" id="3.6.4.6"/>
    </reaction>
</comment>
<sequence length="105" mass="11927">MIYLDNILKSIDPALLRPGRIEKVIKVEFPNASARSAIFDIYTEAVIRNAALHQDVDINHIIQPVHAAMPRDILERDKFDITEEQGEALEVCNRDFIDALSKLIT</sequence>
<dbReference type="GO" id="GO:0005524">
    <property type="term" value="F:ATP binding"/>
    <property type="evidence" value="ECO:0007669"/>
    <property type="project" value="UniProtKB-UniRule"/>
</dbReference>
<organism evidence="5 6">
    <name type="scientific">Rotaria magnacalcarata</name>
    <dbReference type="NCBI Taxonomy" id="392030"/>
    <lineage>
        <taxon>Eukaryota</taxon>
        <taxon>Metazoa</taxon>
        <taxon>Spiralia</taxon>
        <taxon>Gnathifera</taxon>
        <taxon>Rotifera</taxon>
        <taxon>Eurotatoria</taxon>
        <taxon>Bdelloidea</taxon>
        <taxon>Philodinida</taxon>
        <taxon>Philodinidae</taxon>
        <taxon>Rotaria</taxon>
    </lineage>
</organism>
<keyword evidence="4" id="KW-0931">ER-Golgi transport</keyword>
<evidence type="ECO:0000256" key="2">
    <source>
        <dbReference type="ARBA" id="ARBA00022741"/>
    </source>
</evidence>
<dbReference type="Proteomes" id="UP000681720">
    <property type="component" value="Unassembled WGS sequence"/>
</dbReference>
<keyword evidence="4" id="KW-0813">Transport</keyword>
<gene>
    <name evidence="5" type="ORF">GIL414_LOCUS73927</name>
</gene>
<dbReference type="EMBL" id="CAJOBJ010339710">
    <property type="protein sequence ID" value="CAF5193535.1"/>
    <property type="molecule type" value="Genomic_DNA"/>
</dbReference>
<keyword evidence="4" id="KW-0963">Cytoplasm</keyword>
<evidence type="ECO:0000256" key="3">
    <source>
        <dbReference type="ARBA" id="ARBA00022840"/>
    </source>
</evidence>
<evidence type="ECO:0000313" key="6">
    <source>
        <dbReference type="Proteomes" id="UP000681720"/>
    </source>
</evidence>
<keyword evidence="4" id="KW-0653">Protein transport</keyword>
<dbReference type="GO" id="GO:0016887">
    <property type="term" value="F:ATP hydrolysis activity"/>
    <property type="evidence" value="ECO:0007669"/>
    <property type="project" value="InterPro"/>
</dbReference>
<dbReference type="InterPro" id="IPR039812">
    <property type="entry name" value="Vesicle-fus_ATPase"/>
</dbReference>